<sequence>MLDAFTSHDNVSDFTDVYFVMEFMEGDLSQLRNVSLAQQQISYLMYQMFCGVHHLHKSGIIHRDLKPSNIGVTSRCELKLLDFGLACVKDSPMMTEYVVTRFYRAPEVIIGEKYGPKIDVWSMGCIFAELFLKTFLFPGENHIHQWTKIIQIVGSPDLSFYENLPKTSKSFLLSLPKYSPQSWETILHDLLFPAPSESKPVLTAINARELISKMLVIDPNNRITVEEALEHPYVNLWKETSETEDIASVVTTLNLDDYSIDKIKNLLFNEINECFTPELPESSQTNNQKE</sequence>
<dbReference type="GO" id="GO:0004707">
    <property type="term" value="F:MAP kinase activity"/>
    <property type="evidence" value="ECO:0007669"/>
    <property type="project" value="UniProtKB-UniRule"/>
</dbReference>
<name>A0A914Z2M4_9BILA</name>
<dbReference type="PROSITE" id="PS50011">
    <property type="entry name" value="PROTEIN_KINASE_DOM"/>
    <property type="match status" value="1"/>
</dbReference>
<keyword evidence="6 9" id="KW-0067">ATP-binding</keyword>
<accession>A0A914Z2M4</accession>
<keyword evidence="3 9" id="KW-0808">Transferase</keyword>
<comment type="similarity">
    <text evidence="9">Belongs to the protein kinase superfamily. CMGC Ser/Thr protein kinase family. MAP kinase subfamily.</text>
</comment>
<dbReference type="GO" id="GO:0005737">
    <property type="term" value="C:cytoplasm"/>
    <property type="evidence" value="ECO:0007669"/>
    <property type="project" value="UniProtKB-SubCell"/>
</dbReference>
<evidence type="ECO:0000256" key="5">
    <source>
        <dbReference type="ARBA" id="ARBA00022777"/>
    </source>
</evidence>
<evidence type="ECO:0000256" key="9">
    <source>
        <dbReference type="RuleBase" id="RU368052"/>
    </source>
</evidence>
<comment type="function">
    <text evidence="9">Responds to activation by environmental stress and pro-inflammatory cytokines by phosphorylating a number of transcription factors, and thus regulates transcriptional activity.</text>
</comment>
<evidence type="ECO:0000256" key="7">
    <source>
        <dbReference type="ARBA" id="ARBA00047592"/>
    </source>
</evidence>
<dbReference type="InterPro" id="IPR011009">
    <property type="entry name" value="Kinase-like_dom_sf"/>
</dbReference>
<dbReference type="EC" id="2.7.11.24" evidence="9"/>
<dbReference type="GO" id="GO:0106310">
    <property type="term" value="F:protein serine kinase activity"/>
    <property type="evidence" value="ECO:0007669"/>
    <property type="project" value="UniProtKB-UniRule"/>
</dbReference>
<reference evidence="12" key="1">
    <citation type="submission" date="2022-11" db="UniProtKB">
        <authorList>
            <consortium name="WormBaseParasite"/>
        </authorList>
    </citation>
    <scope>IDENTIFICATION</scope>
</reference>
<dbReference type="SUPFAM" id="SSF56112">
    <property type="entry name" value="Protein kinase-like (PK-like)"/>
    <property type="match status" value="1"/>
</dbReference>
<evidence type="ECO:0000256" key="6">
    <source>
        <dbReference type="ARBA" id="ARBA00022840"/>
    </source>
</evidence>
<proteinExistence type="inferred from homology"/>
<keyword evidence="9" id="KW-0460">Magnesium</keyword>
<dbReference type="FunFam" id="1.10.510.10:FF:000624">
    <property type="entry name" value="Mitogen-activated protein kinase"/>
    <property type="match status" value="1"/>
</dbReference>
<dbReference type="GO" id="GO:0005524">
    <property type="term" value="F:ATP binding"/>
    <property type="evidence" value="ECO:0007669"/>
    <property type="project" value="UniProtKB-UniRule"/>
</dbReference>
<dbReference type="Pfam" id="PF00069">
    <property type="entry name" value="Pkinase"/>
    <property type="match status" value="1"/>
</dbReference>
<dbReference type="Gene3D" id="1.10.510.10">
    <property type="entry name" value="Transferase(Phosphotransferase) domain 1"/>
    <property type="match status" value="1"/>
</dbReference>
<dbReference type="Gene3D" id="3.30.200.20">
    <property type="entry name" value="Phosphorylase Kinase, domain 1"/>
    <property type="match status" value="1"/>
</dbReference>
<keyword evidence="5 9" id="KW-0418">Kinase</keyword>
<dbReference type="AlphaFoldDB" id="A0A914Z2M4"/>
<evidence type="ECO:0000313" key="12">
    <source>
        <dbReference type="WBParaSite" id="PSU_v2.g6959.t1"/>
    </source>
</evidence>
<evidence type="ECO:0000256" key="8">
    <source>
        <dbReference type="ARBA" id="ARBA00048312"/>
    </source>
</evidence>
<comment type="catalytic activity">
    <reaction evidence="7">
        <text>L-threonyl-[protein] + ATP = O-phospho-L-threonyl-[protein] + ADP + H(+)</text>
        <dbReference type="Rhea" id="RHEA:46608"/>
        <dbReference type="Rhea" id="RHEA-COMP:11060"/>
        <dbReference type="Rhea" id="RHEA-COMP:11605"/>
        <dbReference type="ChEBI" id="CHEBI:15378"/>
        <dbReference type="ChEBI" id="CHEBI:30013"/>
        <dbReference type="ChEBI" id="CHEBI:30616"/>
        <dbReference type="ChEBI" id="CHEBI:61977"/>
        <dbReference type="ChEBI" id="CHEBI:456216"/>
        <dbReference type="EC" id="2.7.11.24"/>
    </reaction>
</comment>
<feature type="domain" description="Protein kinase" evidence="10">
    <location>
        <begin position="1"/>
        <end position="234"/>
    </location>
</feature>
<dbReference type="WBParaSite" id="PSU_v2.g6959.t1">
    <property type="protein sequence ID" value="PSU_v2.g6959.t1"/>
    <property type="gene ID" value="PSU_v2.g6959"/>
</dbReference>
<evidence type="ECO:0000256" key="3">
    <source>
        <dbReference type="ARBA" id="ARBA00022679"/>
    </source>
</evidence>
<comment type="cofactor">
    <cofactor evidence="9">
        <name>Mg(2+)</name>
        <dbReference type="ChEBI" id="CHEBI:18420"/>
    </cofactor>
</comment>
<dbReference type="PANTHER" id="PTHR24055">
    <property type="entry name" value="MITOGEN-ACTIVATED PROTEIN KINASE"/>
    <property type="match status" value="1"/>
</dbReference>
<organism evidence="11 12">
    <name type="scientific">Panagrolaimus superbus</name>
    <dbReference type="NCBI Taxonomy" id="310955"/>
    <lineage>
        <taxon>Eukaryota</taxon>
        <taxon>Metazoa</taxon>
        <taxon>Ecdysozoa</taxon>
        <taxon>Nematoda</taxon>
        <taxon>Chromadorea</taxon>
        <taxon>Rhabditida</taxon>
        <taxon>Tylenchina</taxon>
        <taxon>Panagrolaimomorpha</taxon>
        <taxon>Panagrolaimoidea</taxon>
        <taxon>Panagrolaimidae</taxon>
        <taxon>Panagrolaimus</taxon>
    </lineage>
</organism>
<keyword evidence="2 9" id="KW-0597">Phosphoprotein</keyword>
<keyword evidence="11" id="KW-1185">Reference proteome</keyword>
<evidence type="ECO:0000259" key="10">
    <source>
        <dbReference type="PROSITE" id="PS50011"/>
    </source>
</evidence>
<evidence type="ECO:0000256" key="2">
    <source>
        <dbReference type="ARBA" id="ARBA00022553"/>
    </source>
</evidence>
<keyword evidence="4 9" id="KW-0547">Nucleotide-binding</keyword>
<dbReference type="Proteomes" id="UP000887577">
    <property type="component" value="Unplaced"/>
</dbReference>
<dbReference type="InterPro" id="IPR000719">
    <property type="entry name" value="Prot_kinase_dom"/>
</dbReference>
<protein>
    <recommendedName>
        <fullName evidence="9">Stress-activated protein kinase JNK</fullName>
        <ecNumber evidence="9">2.7.11.24</ecNumber>
    </recommendedName>
</protein>
<comment type="catalytic activity">
    <reaction evidence="8">
        <text>L-seryl-[protein] + ATP = O-phospho-L-seryl-[protein] + ADP + H(+)</text>
        <dbReference type="Rhea" id="RHEA:17989"/>
        <dbReference type="Rhea" id="RHEA-COMP:9863"/>
        <dbReference type="Rhea" id="RHEA-COMP:11604"/>
        <dbReference type="ChEBI" id="CHEBI:15378"/>
        <dbReference type="ChEBI" id="CHEBI:29999"/>
        <dbReference type="ChEBI" id="CHEBI:30616"/>
        <dbReference type="ChEBI" id="CHEBI:83421"/>
        <dbReference type="ChEBI" id="CHEBI:456216"/>
        <dbReference type="EC" id="2.7.11.24"/>
    </reaction>
</comment>
<keyword evidence="1 9" id="KW-0723">Serine/threonine-protein kinase</keyword>
<comment type="subcellular location">
    <subcellularLocation>
        <location evidence="9">Cytoplasm</location>
    </subcellularLocation>
</comment>
<dbReference type="PRINTS" id="PR01772">
    <property type="entry name" value="JNKMAPKINASE"/>
</dbReference>
<dbReference type="InterPro" id="IPR008351">
    <property type="entry name" value="MAPK_JNK"/>
</dbReference>
<evidence type="ECO:0000313" key="11">
    <source>
        <dbReference type="Proteomes" id="UP000887577"/>
    </source>
</evidence>
<evidence type="ECO:0000256" key="4">
    <source>
        <dbReference type="ARBA" id="ARBA00022741"/>
    </source>
</evidence>
<evidence type="ECO:0000256" key="1">
    <source>
        <dbReference type="ARBA" id="ARBA00022527"/>
    </source>
</evidence>
<dbReference type="SMART" id="SM00220">
    <property type="entry name" value="S_TKc"/>
    <property type="match status" value="1"/>
</dbReference>
<dbReference type="InterPro" id="IPR050117">
    <property type="entry name" value="MAPK"/>
</dbReference>